<organism evidence="1 2">
    <name type="scientific">Hygrophoropsis aurantiaca</name>
    <dbReference type="NCBI Taxonomy" id="72124"/>
    <lineage>
        <taxon>Eukaryota</taxon>
        <taxon>Fungi</taxon>
        <taxon>Dikarya</taxon>
        <taxon>Basidiomycota</taxon>
        <taxon>Agaricomycotina</taxon>
        <taxon>Agaricomycetes</taxon>
        <taxon>Agaricomycetidae</taxon>
        <taxon>Boletales</taxon>
        <taxon>Coniophorineae</taxon>
        <taxon>Hygrophoropsidaceae</taxon>
        <taxon>Hygrophoropsis</taxon>
    </lineage>
</organism>
<name>A0ACB7ZU17_9AGAM</name>
<evidence type="ECO:0000313" key="2">
    <source>
        <dbReference type="Proteomes" id="UP000790377"/>
    </source>
</evidence>
<protein>
    <submittedName>
        <fullName evidence="1">Uncharacterized protein</fullName>
    </submittedName>
</protein>
<sequence length="316" mass="35538">MSFVFSGEQSDYYHVPIKARASSRVALKNETAAATASSSNSQPSVATNKRTLLPTPPSSRRPSLEDPETRDQHAHAPMINAIRAFQEQDHDHHTSGFITFSGVPDDICQVLDTSFPEARLGLTHDIRAHTLTIRQHPSSVHKTISRGFSGFQRPIMYKDRKREFSITEWKGMLEVYERTESDQVAQYGKTVQFLPPQPNPAPHTIQLHIRHLLPQSLINKEKAQTLELSLEELLRSSFDMLRITLSKRKRDTGHSGVDDTEEKEEEAGEGEGEGEGEDKKERKKEDKKGKGKEKAEPGSSKDTGRQKKKSKAYIAV</sequence>
<accession>A0ACB7ZU17</accession>
<proteinExistence type="predicted"/>
<gene>
    <name evidence="1" type="ORF">BJ138DRAFT_1106905</name>
</gene>
<reference evidence="1" key="1">
    <citation type="journal article" date="2021" name="New Phytol.">
        <title>Evolutionary innovations through gain and loss of genes in the ectomycorrhizal Boletales.</title>
        <authorList>
            <person name="Wu G."/>
            <person name="Miyauchi S."/>
            <person name="Morin E."/>
            <person name="Kuo A."/>
            <person name="Drula E."/>
            <person name="Varga T."/>
            <person name="Kohler A."/>
            <person name="Feng B."/>
            <person name="Cao Y."/>
            <person name="Lipzen A."/>
            <person name="Daum C."/>
            <person name="Hundley H."/>
            <person name="Pangilinan J."/>
            <person name="Johnson J."/>
            <person name="Barry K."/>
            <person name="LaButti K."/>
            <person name="Ng V."/>
            <person name="Ahrendt S."/>
            <person name="Min B."/>
            <person name="Choi I.G."/>
            <person name="Park H."/>
            <person name="Plett J.M."/>
            <person name="Magnuson J."/>
            <person name="Spatafora J.W."/>
            <person name="Nagy L.G."/>
            <person name="Henrissat B."/>
            <person name="Grigoriev I.V."/>
            <person name="Yang Z.L."/>
            <person name="Xu J."/>
            <person name="Martin F.M."/>
        </authorList>
    </citation>
    <scope>NUCLEOTIDE SEQUENCE</scope>
    <source>
        <strain evidence="1">ATCC 28755</strain>
    </source>
</reference>
<evidence type="ECO:0000313" key="1">
    <source>
        <dbReference type="EMBL" id="KAH7904347.1"/>
    </source>
</evidence>
<dbReference type="EMBL" id="MU268510">
    <property type="protein sequence ID" value="KAH7904347.1"/>
    <property type="molecule type" value="Genomic_DNA"/>
</dbReference>
<comment type="caution">
    <text evidence="1">The sequence shown here is derived from an EMBL/GenBank/DDBJ whole genome shotgun (WGS) entry which is preliminary data.</text>
</comment>
<dbReference type="Proteomes" id="UP000790377">
    <property type="component" value="Unassembled WGS sequence"/>
</dbReference>
<keyword evidence="2" id="KW-1185">Reference proteome</keyword>